<evidence type="ECO:0000313" key="5">
    <source>
        <dbReference type="Proteomes" id="UP000279275"/>
    </source>
</evidence>
<evidence type="ECO:0000256" key="1">
    <source>
        <dbReference type="SAM" id="MobiDB-lite"/>
    </source>
</evidence>
<name>A0A3M2KR99_9NOCA</name>
<keyword evidence="2" id="KW-1133">Transmembrane helix</keyword>
<protein>
    <recommendedName>
        <fullName evidence="3">DUF8020 domain-containing protein</fullName>
    </recommendedName>
</protein>
<feature type="transmembrane region" description="Helical" evidence="2">
    <location>
        <begin position="173"/>
        <end position="196"/>
    </location>
</feature>
<keyword evidence="5" id="KW-1185">Reference proteome</keyword>
<evidence type="ECO:0000259" key="3">
    <source>
        <dbReference type="Pfam" id="PF26059"/>
    </source>
</evidence>
<feature type="region of interest" description="Disordered" evidence="1">
    <location>
        <begin position="209"/>
        <end position="229"/>
    </location>
</feature>
<reference evidence="4 5" key="1">
    <citation type="submission" date="2018-10" db="EMBL/GenBank/DDBJ databases">
        <title>Isolation from cow dung.</title>
        <authorList>
            <person name="Ling L."/>
        </authorList>
    </citation>
    <scope>NUCLEOTIDE SEQUENCE [LARGE SCALE GENOMIC DNA]</scope>
    <source>
        <strain evidence="4 5">NEAU-LL90</strain>
    </source>
</reference>
<keyword evidence="2" id="KW-0812">Transmembrane</keyword>
<sequence length="229" mass="22991">MAAASIEVATATVVHADTAPAPVPVHYHASVDGTDIVATLDQGSFTDSGDGRAVTVRDAAAQPLDAIPLSYTLADVAHAIRHEISADGRTLRLTPDTSGVEATTLESIASPVENQLAMNDLINSVSIGTSLGSLVGTVIGATAGIGVGFAVAGASCLVLSLGCVVAVLPVVALVGGIGGIAGLAVGGGPIAAYSLYQYMQTLQAPPGTSQYGDYYNNRRQQTSAADESR</sequence>
<dbReference type="EMBL" id="RFFH01000024">
    <property type="protein sequence ID" value="RMI28177.1"/>
    <property type="molecule type" value="Genomic_DNA"/>
</dbReference>
<dbReference type="InterPro" id="IPR058333">
    <property type="entry name" value="DUF8020"/>
</dbReference>
<dbReference type="Proteomes" id="UP000279275">
    <property type="component" value="Unassembled WGS sequence"/>
</dbReference>
<proteinExistence type="predicted"/>
<feature type="domain" description="DUF8020" evidence="3">
    <location>
        <begin position="24"/>
        <end position="97"/>
    </location>
</feature>
<organism evidence="4 5">
    <name type="scientific">Nocardia stercoris</name>
    <dbReference type="NCBI Taxonomy" id="2483361"/>
    <lineage>
        <taxon>Bacteria</taxon>
        <taxon>Bacillati</taxon>
        <taxon>Actinomycetota</taxon>
        <taxon>Actinomycetes</taxon>
        <taxon>Mycobacteriales</taxon>
        <taxon>Nocardiaceae</taxon>
        <taxon>Nocardia</taxon>
    </lineage>
</organism>
<dbReference type="AlphaFoldDB" id="A0A3M2KR99"/>
<gene>
    <name evidence="4" type="ORF">EBN03_31250</name>
</gene>
<dbReference type="Pfam" id="PF26059">
    <property type="entry name" value="DUF8020"/>
    <property type="match status" value="1"/>
</dbReference>
<evidence type="ECO:0000313" key="4">
    <source>
        <dbReference type="EMBL" id="RMI28177.1"/>
    </source>
</evidence>
<comment type="caution">
    <text evidence="4">The sequence shown here is derived from an EMBL/GenBank/DDBJ whole genome shotgun (WGS) entry which is preliminary data.</text>
</comment>
<evidence type="ECO:0000256" key="2">
    <source>
        <dbReference type="SAM" id="Phobius"/>
    </source>
</evidence>
<feature type="transmembrane region" description="Helical" evidence="2">
    <location>
        <begin position="134"/>
        <end position="167"/>
    </location>
</feature>
<accession>A0A3M2KR99</accession>
<keyword evidence="2" id="KW-0472">Membrane</keyword>